<dbReference type="RefSeq" id="WP_263340222.1">
    <property type="nucleotide sequence ID" value="NZ_JAGSYH010000005.1"/>
</dbReference>
<accession>A0ABW1EHY2</accession>
<evidence type="ECO:0000313" key="4">
    <source>
        <dbReference type="Proteomes" id="UP001596091"/>
    </source>
</evidence>
<dbReference type="EMBL" id="JBHSPH010000005">
    <property type="protein sequence ID" value="MFC5863564.1"/>
    <property type="molecule type" value="Genomic_DNA"/>
</dbReference>
<keyword evidence="2" id="KW-0732">Signal</keyword>
<evidence type="ECO:0000256" key="2">
    <source>
        <dbReference type="SAM" id="SignalP"/>
    </source>
</evidence>
<dbReference type="InterPro" id="IPR046535">
    <property type="entry name" value="DUF6600"/>
</dbReference>
<dbReference type="Pfam" id="PF20245">
    <property type="entry name" value="DUF6600"/>
    <property type="match status" value="1"/>
</dbReference>
<evidence type="ECO:0000256" key="1">
    <source>
        <dbReference type="SAM" id="MobiDB-lite"/>
    </source>
</evidence>
<feature type="compositionally biased region" description="Low complexity" evidence="1">
    <location>
        <begin position="548"/>
        <end position="563"/>
    </location>
</feature>
<feature type="chain" id="PRO_5046911179" evidence="2">
    <location>
        <begin position="25"/>
        <end position="644"/>
    </location>
</feature>
<reference evidence="4" key="1">
    <citation type="journal article" date="2019" name="Int. J. Syst. Evol. Microbiol.">
        <title>The Global Catalogue of Microorganisms (GCM) 10K type strain sequencing project: providing services to taxonomists for standard genome sequencing and annotation.</title>
        <authorList>
            <consortium name="The Broad Institute Genomics Platform"/>
            <consortium name="The Broad Institute Genome Sequencing Center for Infectious Disease"/>
            <person name="Wu L."/>
            <person name="Ma J."/>
        </authorList>
    </citation>
    <scope>NUCLEOTIDE SEQUENCE [LARGE SCALE GENOMIC DNA]</scope>
    <source>
        <strain evidence="4">JCM 4087</strain>
    </source>
</reference>
<feature type="compositionally biased region" description="Polar residues" evidence="1">
    <location>
        <begin position="530"/>
        <end position="545"/>
    </location>
</feature>
<sequence length="644" mass="69396">MHVQDKFHLRKLLFSGFLSGFVLAATSLQAQPDPPPSAAQVLHLEGNVMIQPSGIDGWDQVSPNMPVNPGDRIYSQPDGRAALYVAGIRTYFDHNTDLTLINNDYQTVVIGLGQGSAEFYNNGLPPGVQLVVQTPNGALTVNGQAGFRVDVDRDDGYSVVSVFRYNGFVDVHSGGDFYAHLGPDESLQIAGTNPVFAQPLGPAGGDDFRSWADGIDSHRMHAFSLQYVSAEMPGVDMLDSSGDWQPQSPYGAIWFPRVQAGWAPYRYGHWVNRPFYGWTWVADEPWGAAPFHYGRWVVMNGRWGWIPGPREVHPIWSPAQVVFAGGVQFGGASLSVWIPLGPGEPYKPWYPCSPTYINQINIVNIRPAPAVHVQTDYVKIVNITNVTNVTNITYVNKTVGVTAMRQEDFAAGRPSRAAAVTVNATVVQNFHPAAPAAKPPAQPVIFHPVARPAAIPAARPVLINEKGQQAAAVPHAKPVPVPVKAAPPAPKPIPGRAVVGNATVGNKPAPPQPARPAAQTPAQPVKPAINQPQTTRPVNEPSRNAATPEKPANPQQQPKPAMPEAKPVTQEPKPAVQQPKAVTPQPKPALNPAQSKPAQPAAGTEAHPNTPNQQKPANQAKPNQGKNDKNKKPEDKKEEDKKPE</sequence>
<comment type="caution">
    <text evidence="3">The sequence shown here is derived from an EMBL/GenBank/DDBJ whole genome shotgun (WGS) entry which is preliminary data.</text>
</comment>
<organism evidence="3 4">
    <name type="scientific">Acidicapsa dinghuensis</name>
    <dbReference type="NCBI Taxonomy" id="2218256"/>
    <lineage>
        <taxon>Bacteria</taxon>
        <taxon>Pseudomonadati</taxon>
        <taxon>Acidobacteriota</taxon>
        <taxon>Terriglobia</taxon>
        <taxon>Terriglobales</taxon>
        <taxon>Acidobacteriaceae</taxon>
        <taxon>Acidicapsa</taxon>
    </lineage>
</organism>
<feature type="compositionally biased region" description="Pro residues" evidence="1">
    <location>
        <begin position="482"/>
        <end position="493"/>
    </location>
</feature>
<proteinExistence type="predicted"/>
<protein>
    <submittedName>
        <fullName evidence="3">DUF6600 domain-containing protein</fullName>
    </submittedName>
</protein>
<dbReference type="Proteomes" id="UP001596091">
    <property type="component" value="Unassembled WGS sequence"/>
</dbReference>
<evidence type="ECO:0000313" key="3">
    <source>
        <dbReference type="EMBL" id="MFC5863564.1"/>
    </source>
</evidence>
<feature type="compositionally biased region" description="Polar residues" evidence="1">
    <location>
        <begin position="607"/>
        <end position="625"/>
    </location>
</feature>
<feature type="region of interest" description="Disordered" evidence="1">
    <location>
        <begin position="482"/>
        <end position="644"/>
    </location>
</feature>
<feature type="compositionally biased region" description="Basic and acidic residues" evidence="1">
    <location>
        <begin position="626"/>
        <end position="644"/>
    </location>
</feature>
<feature type="signal peptide" evidence="2">
    <location>
        <begin position="1"/>
        <end position="24"/>
    </location>
</feature>
<keyword evidence="4" id="KW-1185">Reference proteome</keyword>
<gene>
    <name evidence="3" type="ORF">ACFPT7_14755</name>
</gene>
<name>A0ABW1EHY2_9BACT</name>